<keyword evidence="3" id="KW-1185">Reference proteome</keyword>
<dbReference type="AlphaFoldDB" id="A0A9P6DXZ8"/>
<proteinExistence type="predicted"/>
<comment type="caution">
    <text evidence="2">The sequence shown here is derived from an EMBL/GenBank/DDBJ whole genome shotgun (WGS) entry which is preliminary data.</text>
</comment>
<evidence type="ECO:0000256" key="1">
    <source>
        <dbReference type="SAM" id="MobiDB-lite"/>
    </source>
</evidence>
<reference evidence="2" key="1">
    <citation type="journal article" date="2020" name="Nat. Commun.">
        <title>Large-scale genome sequencing of mycorrhizal fungi provides insights into the early evolution of symbiotic traits.</title>
        <authorList>
            <person name="Miyauchi S."/>
            <person name="Kiss E."/>
            <person name="Kuo A."/>
            <person name="Drula E."/>
            <person name="Kohler A."/>
            <person name="Sanchez-Garcia M."/>
            <person name="Morin E."/>
            <person name="Andreopoulos B."/>
            <person name="Barry K.W."/>
            <person name="Bonito G."/>
            <person name="Buee M."/>
            <person name="Carver A."/>
            <person name="Chen C."/>
            <person name="Cichocki N."/>
            <person name="Clum A."/>
            <person name="Culley D."/>
            <person name="Crous P.W."/>
            <person name="Fauchery L."/>
            <person name="Girlanda M."/>
            <person name="Hayes R.D."/>
            <person name="Keri Z."/>
            <person name="LaButti K."/>
            <person name="Lipzen A."/>
            <person name="Lombard V."/>
            <person name="Magnuson J."/>
            <person name="Maillard F."/>
            <person name="Murat C."/>
            <person name="Nolan M."/>
            <person name="Ohm R.A."/>
            <person name="Pangilinan J."/>
            <person name="Pereira M.F."/>
            <person name="Perotto S."/>
            <person name="Peter M."/>
            <person name="Pfister S."/>
            <person name="Riley R."/>
            <person name="Sitrit Y."/>
            <person name="Stielow J.B."/>
            <person name="Szollosi G."/>
            <person name="Zifcakova L."/>
            <person name="Stursova M."/>
            <person name="Spatafora J.W."/>
            <person name="Tedersoo L."/>
            <person name="Vaario L.M."/>
            <person name="Yamada A."/>
            <person name="Yan M."/>
            <person name="Wang P."/>
            <person name="Xu J."/>
            <person name="Bruns T."/>
            <person name="Baldrian P."/>
            <person name="Vilgalys R."/>
            <person name="Dunand C."/>
            <person name="Henrissat B."/>
            <person name="Grigoriev I.V."/>
            <person name="Hibbett D."/>
            <person name="Nagy L.G."/>
            <person name="Martin F.M."/>
        </authorList>
    </citation>
    <scope>NUCLEOTIDE SEQUENCE</scope>
    <source>
        <strain evidence="2">UP504</strain>
    </source>
</reference>
<name>A0A9P6DXZ8_9AGAM</name>
<sequence>MEFSTVKYKHHLKAIHQESTEVPTIGVIDRQPDGFHCPECSYIHTNVENFRRHVHISALIKGARGPPKAPAPVSHHSNSLKRPHSPSPPMQQPSKQRLHSPEREAIIVDTAIIPDVPEVVSNQESEYVPEVMASEPALHLSHALIHPPALVALQLGIDPVHHLIICGGHGYAVPWKDLASHFQRNTEHKGQHLPANIDEILEAHHAAKEIFHPTGLVAPIQSIPCHPGFHCLKCNHANIQHSSMLKHLSLEHPGNVAKDCIKACTVQIVFGRKRVGQVWAVEPNYSTFPAHNHQSVQFLEHLKAKELELEVLDVIQAPEDPRQTSIFLRRFQWLTATDGKPFNKLHGLTAKPVKKEKEFLDLEERVEGYFTRLRPLVMEMQPLVLKWINTPDEKGGINHRPFAYPQNDSSSEKYQAWGLRLICHVLRCVQTSAAPVLPVLLTDAQIKHAKAILTTLSITPSPPSTVFDPLIHSLLDSLFFSQHKGVSRHPNQCPVQSFIMCSAIDARSGNFEKFKSIANKADLLDDSVENPEFEVCQPFCTRWLRQSQPSPFESIQSLDQYSTTVAYSEKHLPVFQWDAKHQSFSIKGHTVSLSKIGDMYTTLLGRMEMLLNELTEGIQTNVPAHKDIVDDMTEDTPGYC</sequence>
<organism evidence="2 3">
    <name type="scientific">Hydnum rufescens UP504</name>
    <dbReference type="NCBI Taxonomy" id="1448309"/>
    <lineage>
        <taxon>Eukaryota</taxon>
        <taxon>Fungi</taxon>
        <taxon>Dikarya</taxon>
        <taxon>Basidiomycota</taxon>
        <taxon>Agaricomycotina</taxon>
        <taxon>Agaricomycetes</taxon>
        <taxon>Cantharellales</taxon>
        <taxon>Hydnaceae</taxon>
        <taxon>Hydnum</taxon>
    </lineage>
</organism>
<feature type="region of interest" description="Disordered" evidence="1">
    <location>
        <begin position="62"/>
        <end position="99"/>
    </location>
</feature>
<dbReference type="Pfam" id="PF12013">
    <property type="entry name" value="OrsD"/>
    <property type="match status" value="1"/>
</dbReference>
<dbReference type="InterPro" id="IPR022698">
    <property type="entry name" value="OrsD"/>
</dbReference>
<dbReference type="Proteomes" id="UP000886523">
    <property type="component" value="Unassembled WGS sequence"/>
</dbReference>
<evidence type="ECO:0000313" key="3">
    <source>
        <dbReference type="Proteomes" id="UP000886523"/>
    </source>
</evidence>
<evidence type="ECO:0000313" key="2">
    <source>
        <dbReference type="EMBL" id="KAF9515153.1"/>
    </source>
</evidence>
<accession>A0A9P6DXZ8</accession>
<dbReference type="EMBL" id="MU128953">
    <property type="protein sequence ID" value="KAF9515153.1"/>
    <property type="molecule type" value="Genomic_DNA"/>
</dbReference>
<gene>
    <name evidence="2" type="ORF">BS47DRAFT_1361236</name>
</gene>
<evidence type="ECO:0008006" key="4">
    <source>
        <dbReference type="Google" id="ProtNLM"/>
    </source>
</evidence>
<protein>
    <recommendedName>
        <fullName evidence="4">C2H2-type domain-containing protein</fullName>
    </recommendedName>
</protein>
<dbReference type="OrthoDB" id="3151137at2759"/>